<dbReference type="AlphaFoldDB" id="A0A2P6NWY9"/>
<reference evidence="2 3" key="1">
    <citation type="journal article" date="2018" name="Genome Biol. Evol.">
        <title>Multiple Roots of Fruiting Body Formation in Amoebozoa.</title>
        <authorList>
            <person name="Hillmann F."/>
            <person name="Forbes G."/>
            <person name="Novohradska S."/>
            <person name="Ferling I."/>
            <person name="Riege K."/>
            <person name="Groth M."/>
            <person name="Westermann M."/>
            <person name="Marz M."/>
            <person name="Spaller T."/>
            <person name="Winckler T."/>
            <person name="Schaap P."/>
            <person name="Glockner G."/>
        </authorList>
    </citation>
    <scope>NUCLEOTIDE SEQUENCE [LARGE SCALE GENOMIC DNA]</scope>
    <source>
        <strain evidence="2 3">Jena</strain>
    </source>
</reference>
<evidence type="ECO:0000313" key="3">
    <source>
        <dbReference type="Proteomes" id="UP000241769"/>
    </source>
</evidence>
<comment type="caution">
    <text evidence="2">The sequence shown here is derived from an EMBL/GenBank/DDBJ whole genome shotgun (WGS) entry which is preliminary data.</text>
</comment>
<evidence type="ECO:0000256" key="1">
    <source>
        <dbReference type="SAM" id="MobiDB-lite"/>
    </source>
</evidence>
<protein>
    <submittedName>
        <fullName evidence="2">Uncharacterized protein</fullName>
    </submittedName>
</protein>
<accession>A0A2P6NWY9</accession>
<evidence type="ECO:0000313" key="2">
    <source>
        <dbReference type="EMBL" id="PRP88484.1"/>
    </source>
</evidence>
<feature type="compositionally biased region" description="Basic and acidic residues" evidence="1">
    <location>
        <begin position="257"/>
        <end position="341"/>
    </location>
</feature>
<dbReference type="EMBL" id="MDYQ01000010">
    <property type="protein sequence ID" value="PRP88484.1"/>
    <property type="molecule type" value="Genomic_DNA"/>
</dbReference>
<dbReference type="InParanoid" id="A0A2P6NWY9"/>
<dbReference type="Proteomes" id="UP000241769">
    <property type="component" value="Unassembled WGS sequence"/>
</dbReference>
<gene>
    <name evidence="2" type="ORF">PROFUN_03201</name>
</gene>
<keyword evidence="3" id="KW-1185">Reference proteome</keyword>
<proteinExistence type="predicted"/>
<feature type="region of interest" description="Disordered" evidence="1">
    <location>
        <begin position="32"/>
        <end position="417"/>
    </location>
</feature>
<organism evidence="2 3">
    <name type="scientific">Planoprotostelium fungivorum</name>
    <dbReference type="NCBI Taxonomy" id="1890364"/>
    <lineage>
        <taxon>Eukaryota</taxon>
        <taxon>Amoebozoa</taxon>
        <taxon>Evosea</taxon>
        <taxon>Variosea</taxon>
        <taxon>Cavosteliida</taxon>
        <taxon>Cavosteliaceae</taxon>
        <taxon>Planoprotostelium</taxon>
    </lineage>
</organism>
<feature type="compositionally biased region" description="Basic and acidic residues" evidence="1">
    <location>
        <begin position="352"/>
        <end position="370"/>
    </location>
</feature>
<sequence>MPKKDLLSELGESRECWWWELMRSCVADCPGFNRGAVTDLGGKRRAAQKQKTTYRDLYPEDGSSSDFSGEEASSKTAKAKRKKHDSDDDVSPFKVIPKNKKRSGENKKQAITLSSDSDDFQTPVKKPKRPKNEDMEVDIMHSTPPSVKLEVKKNDPIPSVRSPSSATDNLIHKPPSRRKSIRIEDSESEKEDQPAKLNPFPAKIESPPKSENEIYDEIEDARGSDLDESSESSVYDEVNLDQSISDEEEKTESGAMMREEEEREEEKKRQQQEDKTRQQEEKKKQQEEKKRQQEEKKKQEEKRKQEEKKQEEQKRQEEKKKQEEQKRQEEKKKQEKTERVTVKSTPPSKTQTKVEEKKIVKEPPKAKTKEDEDADDEHPEENGHNNDDDETPPPEEKDTSKITSPVRRGNFVYPKQVSASPLRKGLGTFKPPAQIPTIAKQVEAERKSVTTGATAAPPVKLRMGLSRRALVNKK</sequence>
<name>A0A2P6NWY9_9EUKA</name>
<feature type="compositionally biased region" description="Low complexity" evidence="1">
    <location>
        <begin position="60"/>
        <end position="76"/>
    </location>
</feature>